<accession>A0ABW5MHJ2</accession>
<evidence type="ECO:0000256" key="2">
    <source>
        <dbReference type="SAM" id="SignalP"/>
    </source>
</evidence>
<feature type="signal peptide" evidence="2">
    <location>
        <begin position="1"/>
        <end position="26"/>
    </location>
</feature>
<proteinExistence type="inferred from homology"/>
<keyword evidence="2" id="KW-0732">Signal</keyword>
<keyword evidence="4" id="KW-1185">Reference proteome</keyword>
<dbReference type="SUPFAM" id="SSF56954">
    <property type="entry name" value="Outer membrane efflux proteins (OEP)"/>
    <property type="match status" value="1"/>
</dbReference>
<dbReference type="Gene3D" id="1.20.1600.10">
    <property type="entry name" value="Outer membrane efflux proteins (OEP)"/>
    <property type="match status" value="1"/>
</dbReference>
<sequence>MMIKKMKNNRYLYLLLLLIGSQSAYAQTDTAFIKKELKLEEYLNLVGRQNLGYLAGKYNVSIAEANIESARVFPDPQLSVGGYDNQQSSLHLGRGYNTSISTTLELGGKRKSRIALAESQSEVSKALLLDFFRNLRADATLAYFNALQQYHLLGVLQNSYSTMKQLADADSTRFRLGSATETDARQSKLEASNLLNNLIQAEADWKTTLVQLNLNAGMVQPDIFLVPANDFRDLKRTFSLLKLISDAQANRSDAVAASNTQIAAKNTLQLAKANRAIDLGLSIGMQYSGASTNEIAPTPAYRSVNVGISVPLKFSNAYKGELKTAQFLIKQTKIQYEQVALQIQTEVTQAYINYKAAEKQVSQYNNALLADAHKIFEAKTYSYKRGETSLLEVLNAQRTYNEVQQSYYQAQYNYTATLVQLERAAGIWDLK</sequence>
<reference evidence="4" key="1">
    <citation type="journal article" date="2019" name="Int. J. Syst. Evol. Microbiol.">
        <title>The Global Catalogue of Microorganisms (GCM) 10K type strain sequencing project: providing services to taxonomists for standard genome sequencing and annotation.</title>
        <authorList>
            <consortium name="The Broad Institute Genomics Platform"/>
            <consortium name="The Broad Institute Genome Sequencing Center for Infectious Disease"/>
            <person name="Wu L."/>
            <person name="Ma J."/>
        </authorList>
    </citation>
    <scope>NUCLEOTIDE SEQUENCE [LARGE SCALE GENOMIC DNA]</scope>
    <source>
        <strain evidence="4">KCTC 42866</strain>
    </source>
</reference>
<comment type="similarity">
    <text evidence="1">Belongs to the outer membrane factor (OMF) (TC 1.B.17) family.</text>
</comment>
<evidence type="ECO:0000313" key="3">
    <source>
        <dbReference type="EMBL" id="MFD2582682.1"/>
    </source>
</evidence>
<name>A0ABW5MHJ2_9SPHI</name>
<dbReference type="RefSeq" id="WP_379078014.1">
    <property type="nucleotide sequence ID" value="NZ_JBHULL010000008.1"/>
</dbReference>
<comment type="caution">
    <text evidence="3">The sequence shown here is derived from an EMBL/GenBank/DDBJ whole genome shotgun (WGS) entry which is preliminary data.</text>
</comment>
<dbReference type="EMBL" id="JBHULL010000008">
    <property type="protein sequence ID" value="MFD2582682.1"/>
    <property type="molecule type" value="Genomic_DNA"/>
</dbReference>
<evidence type="ECO:0000313" key="4">
    <source>
        <dbReference type="Proteomes" id="UP001597461"/>
    </source>
</evidence>
<dbReference type="Pfam" id="PF02321">
    <property type="entry name" value="OEP"/>
    <property type="match status" value="2"/>
</dbReference>
<dbReference type="Proteomes" id="UP001597461">
    <property type="component" value="Unassembled WGS sequence"/>
</dbReference>
<evidence type="ECO:0000256" key="1">
    <source>
        <dbReference type="ARBA" id="ARBA00007613"/>
    </source>
</evidence>
<dbReference type="PANTHER" id="PTHR30203">
    <property type="entry name" value="OUTER MEMBRANE CATION EFFLUX PROTEIN"/>
    <property type="match status" value="1"/>
</dbReference>
<feature type="chain" id="PRO_5045222537" evidence="2">
    <location>
        <begin position="27"/>
        <end position="431"/>
    </location>
</feature>
<dbReference type="InterPro" id="IPR010131">
    <property type="entry name" value="MdtP/NodT-like"/>
</dbReference>
<dbReference type="InterPro" id="IPR003423">
    <property type="entry name" value="OMP_efflux"/>
</dbReference>
<gene>
    <name evidence="3" type="ORF">ACFSR6_09300</name>
</gene>
<dbReference type="PANTHER" id="PTHR30203:SF24">
    <property type="entry name" value="BLR4935 PROTEIN"/>
    <property type="match status" value="1"/>
</dbReference>
<protein>
    <submittedName>
        <fullName evidence="3">TolC family protein</fullName>
    </submittedName>
</protein>
<organism evidence="3 4">
    <name type="scientific">Pedobacter vanadiisoli</name>
    <dbReference type="NCBI Taxonomy" id="1761975"/>
    <lineage>
        <taxon>Bacteria</taxon>
        <taxon>Pseudomonadati</taxon>
        <taxon>Bacteroidota</taxon>
        <taxon>Sphingobacteriia</taxon>
        <taxon>Sphingobacteriales</taxon>
        <taxon>Sphingobacteriaceae</taxon>
        <taxon>Pedobacter</taxon>
    </lineage>
</organism>